<name>A0A7D5QDE8_9EURY</name>
<dbReference type="EMBL" id="CP058579">
    <property type="protein sequence ID" value="QLG62041.1"/>
    <property type="molecule type" value="Genomic_DNA"/>
</dbReference>
<evidence type="ECO:0000313" key="1">
    <source>
        <dbReference type="EMBL" id="QLG62041.1"/>
    </source>
</evidence>
<dbReference type="GeneID" id="56037795"/>
<evidence type="ECO:0000313" key="2">
    <source>
        <dbReference type="Proteomes" id="UP000509626"/>
    </source>
</evidence>
<keyword evidence="2" id="KW-1185">Reference proteome</keyword>
<dbReference type="RefSeq" id="WP_179268626.1">
    <property type="nucleotide sequence ID" value="NZ_CP058579.1"/>
</dbReference>
<dbReference type="Proteomes" id="UP000509626">
    <property type="component" value="Chromosome"/>
</dbReference>
<accession>A0A7D5QDE8</accession>
<reference evidence="1 2" key="1">
    <citation type="submission" date="2020-06" db="EMBL/GenBank/DDBJ databases">
        <title>NJ-3-1, isolated from saline soil.</title>
        <authorList>
            <person name="Cui H.L."/>
            <person name="Shi X."/>
        </authorList>
    </citation>
    <scope>NUCLEOTIDE SEQUENCE [LARGE SCALE GENOMIC DNA]</scope>
    <source>
        <strain evidence="1 2">NJ-3-1</strain>
    </source>
</reference>
<protein>
    <submittedName>
        <fullName evidence="1">Uncharacterized protein</fullName>
    </submittedName>
</protein>
<gene>
    <name evidence="1" type="ORF">HUG12_10010</name>
</gene>
<proteinExistence type="predicted"/>
<dbReference type="AlphaFoldDB" id="A0A7D5QDE8"/>
<dbReference type="KEGG" id="halu:HUG12_10010"/>
<sequence>MITYGENDLYTDRYGATGDLVDLYRERLSGGHTSYMQELLGGHDSYIESVLDGDSNDYSAATETVHLYTDAGGDAYGGGGLTVIQVIYQGMYDPEY</sequence>
<organism evidence="1 2">
    <name type="scientific">Halorarum salinum</name>
    <dbReference type="NCBI Taxonomy" id="2743089"/>
    <lineage>
        <taxon>Archaea</taxon>
        <taxon>Methanobacteriati</taxon>
        <taxon>Methanobacteriota</taxon>
        <taxon>Stenosarchaea group</taxon>
        <taxon>Halobacteria</taxon>
        <taxon>Halobacteriales</taxon>
        <taxon>Haloferacaceae</taxon>
        <taxon>Halorarum</taxon>
    </lineage>
</organism>